<sequence length="79" mass="8915">EEDESWPQLESPSGDIRKMEKLLRKRELSMMSSTVTAFSCIVGVVLVLLSSPHFYIRLDSGHGEQVQGKDYAEKDGKDE</sequence>
<comment type="caution">
    <text evidence="1">The sequence shown here is derived from an EMBL/GenBank/DDBJ whole genome shotgun (WGS) entry which is preliminary data.</text>
</comment>
<proteinExistence type="predicted"/>
<reference evidence="1" key="1">
    <citation type="submission" date="2021-06" db="EMBL/GenBank/DDBJ databases">
        <authorList>
            <person name="Kallberg Y."/>
            <person name="Tangrot J."/>
            <person name="Rosling A."/>
        </authorList>
    </citation>
    <scope>NUCLEOTIDE SEQUENCE</scope>
    <source>
        <strain evidence="1">CL356</strain>
    </source>
</reference>
<feature type="non-terminal residue" evidence="1">
    <location>
        <position position="1"/>
    </location>
</feature>
<feature type="non-terminal residue" evidence="1">
    <location>
        <position position="79"/>
    </location>
</feature>
<accession>A0ACA9R769</accession>
<dbReference type="EMBL" id="CAJVPT010070291">
    <property type="protein sequence ID" value="CAG8779148.1"/>
    <property type="molecule type" value="Genomic_DNA"/>
</dbReference>
<evidence type="ECO:0000313" key="1">
    <source>
        <dbReference type="EMBL" id="CAG8779148.1"/>
    </source>
</evidence>
<organism evidence="1 2">
    <name type="scientific">Acaulospora colombiana</name>
    <dbReference type="NCBI Taxonomy" id="27376"/>
    <lineage>
        <taxon>Eukaryota</taxon>
        <taxon>Fungi</taxon>
        <taxon>Fungi incertae sedis</taxon>
        <taxon>Mucoromycota</taxon>
        <taxon>Glomeromycotina</taxon>
        <taxon>Glomeromycetes</taxon>
        <taxon>Diversisporales</taxon>
        <taxon>Acaulosporaceae</taxon>
        <taxon>Acaulospora</taxon>
    </lineage>
</organism>
<protein>
    <submittedName>
        <fullName evidence="1">11394_t:CDS:1</fullName>
    </submittedName>
</protein>
<name>A0ACA9R769_9GLOM</name>
<keyword evidence="2" id="KW-1185">Reference proteome</keyword>
<gene>
    <name evidence="1" type="ORF">ACOLOM_LOCUS14243</name>
</gene>
<dbReference type="Proteomes" id="UP000789525">
    <property type="component" value="Unassembled WGS sequence"/>
</dbReference>
<evidence type="ECO:0000313" key="2">
    <source>
        <dbReference type="Proteomes" id="UP000789525"/>
    </source>
</evidence>